<name>A0ABN7WLL0_GIGMA</name>
<organism evidence="1 2">
    <name type="scientific">Gigaspora margarita</name>
    <dbReference type="NCBI Taxonomy" id="4874"/>
    <lineage>
        <taxon>Eukaryota</taxon>
        <taxon>Fungi</taxon>
        <taxon>Fungi incertae sedis</taxon>
        <taxon>Mucoromycota</taxon>
        <taxon>Glomeromycotina</taxon>
        <taxon>Glomeromycetes</taxon>
        <taxon>Diversisporales</taxon>
        <taxon>Gigasporaceae</taxon>
        <taxon>Gigaspora</taxon>
    </lineage>
</organism>
<evidence type="ECO:0000313" key="1">
    <source>
        <dbReference type="EMBL" id="CAG8835331.1"/>
    </source>
</evidence>
<protein>
    <submittedName>
        <fullName evidence="1">19769_t:CDS:1</fullName>
    </submittedName>
</protein>
<feature type="non-terminal residue" evidence="1">
    <location>
        <position position="72"/>
    </location>
</feature>
<reference evidence="1 2" key="1">
    <citation type="submission" date="2021-06" db="EMBL/GenBank/DDBJ databases">
        <authorList>
            <person name="Kallberg Y."/>
            <person name="Tangrot J."/>
            <person name="Rosling A."/>
        </authorList>
    </citation>
    <scope>NUCLEOTIDE SEQUENCE [LARGE SCALE GENOMIC DNA]</scope>
    <source>
        <strain evidence="1 2">120-4 pot B 10/14</strain>
    </source>
</reference>
<keyword evidence="2" id="KW-1185">Reference proteome</keyword>
<proteinExistence type="predicted"/>
<accession>A0ABN7WLL0</accession>
<dbReference type="EMBL" id="CAJVQB010051243">
    <property type="protein sequence ID" value="CAG8835331.1"/>
    <property type="molecule type" value="Genomic_DNA"/>
</dbReference>
<evidence type="ECO:0000313" key="2">
    <source>
        <dbReference type="Proteomes" id="UP000789901"/>
    </source>
</evidence>
<gene>
    <name evidence="1" type="ORF">GMARGA_LOCUS32515</name>
</gene>
<comment type="caution">
    <text evidence="1">The sequence shown here is derived from an EMBL/GenBank/DDBJ whole genome shotgun (WGS) entry which is preliminary data.</text>
</comment>
<sequence length="72" mass="8266">MALNEFFYKLVNHEISPDVSVAVSDFEQIKHIELSKSTNSPMKTTQTSPDYKIIELTSEFGKNIHYHLHNDG</sequence>
<dbReference type="Proteomes" id="UP000789901">
    <property type="component" value="Unassembled WGS sequence"/>
</dbReference>